<dbReference type="OrthoDB" id="10469233at2759"/>
<feature type="region of interest" description="Disordered" evidence="1">
    <location>
        <begin position="114"/>
        <end position="176"/>
    </location>
</feature>
<sequence length="255" mass="27964">MFPNSGSNLSRINLSQQAVRPVLTPEVPRLGCSSSLGTINILSTAGGQAAVPPLIVSHTTSANLFGMRPLLPIPNSAEQIPDIHYRIRRNAVGCPRPLFSGMVAVSDATIHMSVSDSGTSSAKPLNVSDEEFNCDSNDDEHRKHKKDSWKKTKKRHRKRRREQSSSGESEIEQADKNKDVDELNNIIQSNIKSEAVTYKSVDIVVEADEAVNYPTEFSDNLPGMPPHILQLKIGCQLSCCELSVSQSFVTARVLQ</sequence>
<reference evidence="2 3" key="2">
    <citation type="submission" date="2018-08" db="EMBL/GenBank/DDBJ databases">
        <authorList>
            <person name="Laetsch R D."/>
            <person name="Stevens L."/>
            <person name="Kumar S."/>
            <person name="Blaxter L. M."/>
        </authorList>
    </citation>
    <scope>NUCLEOTIDE SEQUENCE [LARGE SCALE GENOMIC DNA]</scope>
</reference>
<feature type="compositionally biased region" description="Acidic residues" evidence="1">
    <location>
        <begin position="128"/>
        <end position="138"/>
    </location>
</feature>
<organism evidence="4">
    <name type="scientific">Onchocerca ochengi</name>
    <name type="common">Filarial nematode worm</name>
    <dbReference type="NCBI Taxonomy" id="42157"/>
    <lineage>
        <taxon>Eukaryota</taxon>
        <taxon>Metazoa</taxon>
        <taxon>Ecdysozoa</taxon>
        <taxon>Nematoda</taxon>
        <taxon>Chromadorea</taxon>
        <taxon>Rhabditida</taxon>
        <taxon>Spirurina</taxon>
        <taxon>Spiruromorpha</taxon>
        <taxon>Filarioidea</taxon>
        <taxon>Onchocercidae</taxon>
        <taxon>Onchocerca</taxon>
    </lineage>
</organism>
<name>A0A182E6W2_ONCOC</name>
<feature type="compositionally biased region" description="Polar residues" evidence="1">
    <location>
        <begin position="114"/>
        <end position="123"/>
    </location>
</feature>
<dbReference type="WBParaSite" id="nOo.2.0.1.t03752-RA">
    <property type="protein sequence ID" value="nOo.2.0.1.t03752-RA"/>
    <property type="gene ID" value="nOo.2.0.1.g03752"/>
</dbReference>
<evidence type="ECO:0000313" key="4">
    <source>
        <dbReference type="WBParaSite" id="nOo.2.0.1.t03752-RA"/>
    </source>
</evidence>
<protein>
    <submittedName>
        <fullName evidence="4">ATP-dependent DNA helicase</fullName>
    </submittedName>
</protein>
<reference evidence="4" key="1">
    <citation type="submission" date="2016-06" db="UniProtKB">
        <authorList>
            <consortium name="WormBaseParasite"/>
        </authorList>
    </citation>
    <scope>IDENTIFICATION</scope>
</reference>
<evidence type="ECO:0000256" key="1">
    <source>
        <dbReference type="SAM" id="MobiDB-lite"/>
    </source>
</evidence>
<evidence type="ECO:0000313" key="2">
    <source>
        <dbReference type="EMBL" id="VDK70375.1"/>
    </source>
</evidence>
<evidence type="ECO:0000313" key="3">
    <source>
        <dbReference type="Proteomes" id="UP000271087"/>
    </source>
</evidence>
<proteinExistence type="predicted"/>
<dbReference type="STRING" id="42157.A0A182E6W2"/>
<feature type="compositionally biased region" description="Basic residues" evidence="1">
    <location>
        <begin position="142"/>
        <end position="161"/>
    </location>
</feature>
<keyword evidence="3" id="KW-1185">Reference proteome</keyword>
<accession>A0A182E6W2</accession>
<gene>
    <name evidence="2" type="ORF">NOO_LOCUS3752</name>
</gene>
<dbReference type="EMBL" id="UYRW01000753">
    <property type="protein sequence ID" value="VDK70375.1"/>
    <property type="molecule type" value="Genomic_DNA"/>
</dbReference>
<dbReference type="Proteomes" id="UP000271087">
    <property type="component" value="Unassembled WGS sequence"/>
</dbReference>
<dbReference type="AlphaFoldDB" id="A0A182E6W2"/>
<dbReference type="PANTHER" id="PTHR10492">
    <property type="match status" value="1"/>
</dbReference>